<dbReference type="Proteomes" id="UP001328107">
    <property type="component" value="Unassembled WGS sequence"/>
</dbReference>
<name>A0AAN5CWP5_9BILA</name>
<organism evidence="1 2">
    <name type="scientific">Pristionchus mayeri</name>
    <dbReference type="NCBI Taxonomy" id="1317129"/>
    <lineage>
        <taxon>Eukaryota</taxon>
        <taxon>Metazoa</taxon>
        <taxon>Ecdysozoa</taxon>
        <taxon>Nematoda</taxon>
        <taxon>Chromadorea</taxon>
        <taxon>Rhabditida</taxon>
        <taxon>Rhabditina</taxon>
        <taxon>Diplogasteromorpha</taxon>
        <taxon>Diplogasteroidea</taxon>
        <taxon>Neodiplogasteridae</taxon>
        <taxon>Pristionchus</taxon>
    </lineage>
</organism>
<protein>
    <submittedName>
        <fullName evidence="1">Uncharacterized protein</fullName>
    </submittedName>
</protein>
<sequence length="221" mass="24562">VALVEFHKSRLYDEFDFATGIVYVPLYCSEGCRIYASVPDASANIARNIFVDAFQDGQISLYEISDLSDGDLKGYYIIQVGNAQVNMINTNSGQTTAPIAVWIVRNDAENIQDGVVYEASKLSIKPNAIFLVTMMSADPFTLRTKTEGPLLWVTTLSGFDAITNIDDRYAYVYEHVDNPTASNIELNVHCPLLTTYFDEVDFMKTTTSITSNVGISKFQKS</sequence>
<gene>
    <name evidence="1" type="ORF">PMAYCL1PPCAC_21637</name>
</gene>
<feature type="non-terminal residue" evidence="1">
    <location>
        <position position="1"/>
    </location>
</feature>
<proteinExistence type="predicted"/>
<comment type="caution">
    <text evidence="1">The sequence shown here is derived from an EMBL/GenBank/DDBJ whole genome shotgun (WGS) entry which is preliminary data.</text>
</comment>
<dbReference type="AlphaFoldDB" id="A0AAN5CWP5"/>
<accession>A0AAN5CWP5</accession>
<evidence type="ECO:0000313" key="1">
    <source>
        <dbReference type="EMBL" id="GMR51442.1"/>
    </source>
</evidence>
<evidence type="ECO:0000313" key="2">
    <source>
        <dbReference type="Proteomes" id="UP001328107"/>
    </source>
</evidence>
<keyword evidence="2" id="KW-1185">Reference proteome</keyword>
<reference evidence="2" key="1">
    <citation type="submission" date="2022-10" db="EMBL/GenBank/DDBJ databases">
        <title>Genome assembly of Pristionchus species.</title>
        <authorList>
            <person name="Yoshida K."/>
            <person name="Sommer R.J."/>
        </authorList>
    </citation>
    <scope>NUCLEOTIDE SEQUENCE [LARGE SCALE GENOMIC DNA]</scope>
    <source>
        <strain evidence="2">RS5460</strain>
    </source>
</reference>
<dbReference type="EMBL" id="BTRK01000005">
    <property type="protein sequence ID" value="GMR51442.1"/>
    <property type="molecule type" value="Genomic_DNA"/>
</dbReference>